<dbReference type="SUPFAM" id="SSF48726">
    <property type="entry name" value="Immunoglobulin"/>
    <property type="match status" value="1"/>
</dbReference>
<name>A0A974GZH5_XENLA</name>
<protein>
    <recommendedName>
        <fullName evidence="1">T-cell receptor alpha chain constant domain-containing protein</fullName>
    </recommendedName>
</protein>
<sequence>MCSECSCKALNYCASTGSYGKLIFGQGTQLKVIPIIWILHKEGLRIYVYDCANTGYAKLTFGTGTQLVVLPIRKRRVCNPPYCLGVYHCAYGGGNDKLTFGSGTKLIVKPGNKIIFGGGTFLTVLPRGRHICTAVVRWHSKLLTNSILYCVNYGASNKLIFGSGTKINVKPNIKDAKPSMYRLKADTNEPGVPESVCLVTDFPVLSNETELQLNGIKVNKDERLLLDKTEDNTWRYSSVLWNDDAKTECTVNYASNKISEIPVAEKIECSSPKIDETFKTDERLNTVSLKMLGLRFLTIKAIVFNAITTQRLWSA</sequence>
<dbReference type="InterPro" id="IPR015370">
    <property type="entry name" value="TCR_alpha_C"/>
</dbReference>
<proteinExistence type="predicted"/>
<reference evidence="2" key="1">
    <citation type="submission" date="2016-05" db="EMBL/GenBank/DDBJ databases">
        <title>WGS assembly of Xenopus laevis.</title>
        <authorList>
            <person name="Session A."/>
            <person name="Uno Y."/>
            <person name="Kwon T."/>
            <person name="Chapman J."/>
            <person name="Toyoda A."/>
            <person name="Takahashi S."/>
            <person name="Fukui A."/>
            <person name="Hikosaka A."/>
            <person name="Putnam N."/>
            <person name="Stites J."/>
            <person name="Van Heeringen S."/>
            <person name="Quigley I."/>
            <person name="Heinz S."/>
            <person name="Hellsten U."/>
            <person name="Lyons J."/>
            <person name="Suzuki A."/>
            <person name="Kondo M."/>
            <person name="Ogino H."/>
            <person name="Ochi H."/>
            <person name="Bogdanovic O."/>
            <person name="Lister R."/>
            <person name="Georgiou G."/>
            <person name="Paranjpe S."/>
            <person name="Van Kruijsbergen I."/>
            <person name="Mozaffari S."/>
            <person name="Shu S."/>
            <person name="Schmutz J."/>
            <person name="Jenkins J."/>
            <person name="Grimwood J."/>
            <person name="Carlson J."/>
            <person name="Mitros T."/>
            <person name="Simakov O."/>
            <person name="Heald R."/>
            <person name="Miller K."/>
            <person name="Haudenschild C."/>
            <person name="Kuroki Y."/>
            <person name="Tanaka T."/>
            <person name="Michiue T."/>
            <person name="Watanabe M."/>
            <person name="Kinoshita T."/>
            <person name="Ohta Y."/>
            <person name="Mawaribuchi S."/>
            <person name="Suzuki Y."/>
            <person name="Haramoto Y."/>
            <person name="Yamamoto T."/>
            <person name="Takagi C."/>
            <person name="Kitzman J."/>
            <person name="Shendure J."/>
            <person name="Nakayama T."/>
            <person name="Izutsu Y."/>
            <person name="Robert J."/>
            <person name="Dichmann D."/>
            <person name="Flajnik M."/>
            <person name="Houston D."/>
            <person name="Marcotte E."/>
            <person name="Wallingford J."/>
            <person name="Ito Y."/>
            <person name="Asashima M."/>
            <person name="Ueno N."/>
            <person name="Matsuda Y."/>
            <person name="Jan Veenstra G."/>
            <person name="Fujiyama A."/>
            <person name="Harland R."/>
            <person name="Taira M."/>
            <person name="Rokhsar D.S."/>
        </authorList>
    </citation>
    <scope>NUCLEOTIDE SEQUENCE</scope>
    <source>
        <strain evidence="2">J</strain>
        <tissue evidence="2">Blood</tissue>
    </source>
</reference>
<dbReference type="AlphaFoldDB" id="A0A974GZH5"/>
<dbReference type="Pfam" id="PF09291">
    <property type="entry name" value="DUF1968"/>
    <property type="match status" value="1"/>
</dbReference>
<dbReference type="EMBL" id="KV467300">
    <property type="protein sequence ID" value="OCT56312.1"/>
    <property type="molecule type" value="Genomic_DNA"/>
</dbReference>
<organism evidence="2">
    <name type="scientific">Xenopus laevis</name>
    <name type="common">African clawed frog</name>
    <dbReference type="NCBI Taxonomy" id="8355"/>
    <lineage>
        <taxon>Eukaryota</taxon>
        <taxon>Metazoa</taxon>
        <taxon>Chordata</taxon>
        <taxon>Craniata</taxon>
        <taxon>Vertebrata</taxon>
        <taxon>Euteleostomi</taxon>
        <taxon>Amphibia</taxon>
        <taxon>Batrachia</taxon>
        <taxon>Anura</taxon>
        <taxon>Pipoidea</taxon>
        <taxon>Pipidae</taxon>
        <taxon>Xenopodinae</taxon>
        <taxon>Xenopus</taxon>
        <taxon>Xenopus</taxon>
    </lineage>
</organism>
<accession>A0A974GZH5</accession>
<evidence type="ECO:0000259" key="1">
    <source>
        <dbReference type="Pfam" id="PF09291"/>
    </source>
</evidence>
<dbReference type="Gene3D" id="2.60.40.10">
    <property type="entry name" value="Immunoglobulins"/>
    <property type="match status" value="1"/>
</dbReference>
<evidence type="ECO:0000313" key="2">
    <source>
        <dbReference type="EMBL" id="OCT56312.1"/>
    </source>
</evidence>
<feature type="domain" description="T-cell receptor alpha chain constant" evidence="1">
    <location>
        <begin position="178"/>
        <end position="255"/>
    </location>
</feature>
<dbReference type="InterPro" id="IPR013783">
    <property type="entry name" value="Ig-like_fold"/>
</dbReference>
<dbReference type="Proteomes" id="UP000694892">
    <property type="component" value="Unassembled WGS sequence"/>
</dbReference>
<dbReference type="InterPro" id="IPR036179">
    <property type="entry name" value="Ig-like_dom_sf"/>
</dbReference>
<gene>
    <name evidence="2" type="ORF">XELAEV_18000282mg</name>
</gene>